<feature type="transmembrane region" description="Helical" evidence="8">
    <location>
        <begin position="20"/>
        <end position="38"/>
    </location>
</feature>
<keyword evidence="5" id="KW-0573">Peptidoglycan synthesis</keyword>
<evidence type="ECO:0000256" key="8">
    <source>
        <dbReference type="SAM" id="Phobius"/>
    </source>
</evidence>
<feature type="transmembrane region" description="Helical" evidence="8">
    <location>
        <begin position="359"/>
        <end position="378"/>
    </location>
</feature>
<feature type="transmembrane region" description="Helical" evidence="8">
    <location>
        <begin position="136"/>
        <end position="159"/>
    </location>
</feature>
<feature type="transmembrane region" description="Helical" evidence="8">
    <location>
        <begin position="228"/>
        <end position="246"/>
    </location>
</feature>
<evidence type="ECO:0000256" key="4">
    <source>
        <dbReference type="ARBA" id="ARBA00022960"/>
    </source>
</evidence>
<keyword evidence="7 8" id="KW-0472">Membrane</keyword>
<feature type="transmembrane region" description="Helical" evidence="8">
    <location>
        <begin position="194"/>
        <end position="216"/>
    </location>
</feature>
<dbReference type="PRINTS" id="PR01806">
    <property type="entry name" value="VIRFACTRMVIN"/>
</dbReference>
<keyword evidence="4" id="KW-0133">Cell shape</keyword>
<feature type="transmembrane region" description="Helical" evidence="8">
    <location>
        <begin position="385"/>
        <end position="409"/>
    </location>
</feature>
<comment type="caution">
    <text evidence="9">The sequence shown here is derived from an EMBL/GenBank/DDBJ whole genome shotgun (WGS) entry which is preliminary data.</text>
</comment>
<feature type="transmembrane region" description="Helical" evidence="8">
    <location>
        <begin position="316"/>
        <end position="339"/>
    </location>
</feature>
<dbReference type="InterPro" id="IPR004268">
    <property type="entry name" value="MurJ"/>
</dbReference>
<reference evidence="9" key="2">
    <citation type="submission" date="2022-09" db="EMBL/GenBank/DDBJ databases">
        <authorList>
            <person name="Sun Q."/>
            <person name="Ohkuma M."/>
        </authorList>
    </citation>
    <scope>NUCLEOTIDE SEQUENCE</scope>
    <source>
        <strain evidence="9">JCM 3093</strain>
    </source>
</reference>
<dbReference type="GO" id="GO:0034204">
    <property type="term" value="P:lipid translocation"/>
    <property type="evidence" value="ECO:0007669"/>
    <property type="project" value="TreeGrafter"/>
</dbReference>
<dbReference type="GO" id="GO:0015648">
    <property type="term" value="F:lipid-linked peptidoglycan transporter activity"/>
    <property type="evidence" value="ECO:0007669"/>
    <property type="project" value="TreeGrafter"/>
</dbReference>
<dbReference type="InterPro" id="IPR051050">
    <property type="entry name" value="Lipid_II_flippase_MurJ/MviN"/>
</dbReference>
<feature type="transmembrane region" description="Helical" evidence="8">
    <location>
        <begin position="475"/>
        <end position="499"/>
    </location>
</feature>
<protein>
    <recommendedName>
        <fullName evidence="11">Peptidoglycan lipid II flippase</fullName>
    </recommendedName>
</protein>
<proteinExistence type="predicted"/>
<dbReference type="GO" id="GO:0005886">
    <property type="term" value="C:plasma membrane"/>
    <property type="evidence" value="ECO:0007669"/>
    <property type="project" value="UniProtKB-SubCell"/>
</dbReference>
<sequence length="522" mass="52957">MTLTARPSRPPRTTGGSPLLRAASVTAALVALGSLLGFTRDLLLARLFGATHRTDAFLLAWTVPETAAPLLIEGAMAFLLVPLFSRAVERREDIRRVVSATLPHVLAALVAVTAATFLGAPLLVEVLAPGFADPHLAVRCTRIVSVTVLLFGLAGYLSAALRAHQVFGPPAAIHVAYNVGIIACLAAFHDRLGVTAAALGVALGGLLMVAVQAPAFLRHVGPPRGPSAAALVSLGAFAPIAAFTLLRQGQVYVERFLASSLPAGSISHLNYAQKIAQVPMVLSLIVVTVSFPALVRSVTAGDLPAARRRITGDLGLSGTIVLAASAFLVAFSPEIVALLLEQGEFTGADTEATAQIMRVYSLGLLGQTVVGAASRVFFCFGRPSWYPVAAMAAGLAATAVLAVLAVTAAPARETAGIAAANAAGITLTAAALLLGLRNSETALPARAVAAALGRPVLAAAAAGAAGLLLRPLLGGLPALAALALGAAAVALVFTVVAALTGSKEITRMIGSMLGSMPGTRRT</sequence>
<gene>
    <name evidence="9" type="ORF">GCM10010126_16960</name>
</gene>
<name>A0AA37BEG5_9ACTN</name>
<evidence type="ECO:0000256" key="3">
    <source>
        <dbReference type="ARBA" id="ARBA00022692"/>
    </source>
</evidence>
<evidence type="ECO:0000256" key="6">
    <source>
        <dbReference type="ARBA" id="ARBA00022989"/>
    </source>
</evidence>
<evidence type="ECO:0000256" key="5">
    <source>
        <dbReference type="ARBA" id="ARBA00022984"/>
    </source>
</evidence>
<dbReference type="EMBL" id="BMQD01000004">
    <property type="protein sequence ID" value="GGK58030.1"/>
    <property type="molecule type" value="Genomic_DNA"/>
</dbReference>
<evidence type="ECO:0000313" key="9">
    <source>
        <dbReference type="EMBL" id="GGK58030.1"/>
    </source>
</evidence>
<evidence type="ECO:0000256" key="2">
    <source>
        <dbReference type="ARBA" id="ARBA00022475"/>
    </source>
</evidence>
<feature type="transmembrane region" description="Helical" evidence="8">
    <location>
        <begin position="171"/>
        <end position="188"/>
    </location>
</feature>
<dbReference type="Proteomes" id="UP000627984">
    <property type="component" value="Unassembled WGS sequence"/>
</dbReference>
<feature type="transmembrane region" description="Helical" evidence="8">
    <location>
        <begin position="415"/>
        <end position="436"/>
    </location>
</feature>
<organism evidence="9 10">
    <name type="scientific">Planomonospora parontospora</name>
    <dbReference type="NCBI Taxonomy" id="58119"/>
    <lineage>
        <taxon>Bacteria</taxon>
        <taxon>Bacillati</taxon>
        <taxon>Actinomycetota</taxon>
        <taxon>Actinomycetes</taxon>
        <taxon>Streptosporangiales</taxon>
        <taxon>Streptosporangiaceae</taxon>
        <taxon>Planomonospora</taxon>
    </lineage>
</organism>
<feature type="transmembrane region" description="Helical" evidence="8">
    <location>
        <begin position="275"/>
        <end position="295"/>
    </location>
</feature>
<evidence type="ECO:0000256" key="7">
    <source>
        <dbReference type="ARBA" id="ARBA00023136"/>
    </source>
</evidence>
<accession>A0AA37BEG5</accession>
<dbReference type="GO" id="GO:0008360">
    <property type="term" value="P:regulation of cell shape"/>
    <property type="evidence" value="ECO:0007669"/>
    <property type="project" value="UniProtKB-KW"/>
</dbReference>
<keyword evidence="3 8" id="KW-0812">Transmembrane</keyword>
<dbReference type="Pfam" id="PF03023">
    <property type="entry name" value="MurJ"/>
    <property type="match status" value="1"/>
</dbReference>
<feature type="transmembrane region" description="Helical" evidence="8">
    <location>
        <begin position="448"/>
        <end position="469"/>
    </location>
</feature>
<comment type="subcellular location">
    <subcellularLocation>
        <location evidence="1">Cell membrane</location>
        <topology evidence="1">Multi-pass membrane protein</topology>
    </subcellularLocation>
</comment>
<keyword evidence="6 8" id="KW-1133">Transmembrane helix</keyword>
<evidence type="ECO:0008006" key="11">
    <source>
        <dbReference type="Google" id="ProtNLM"/>
    </source>
</evidence>
<evidence type="ECO:0000256" key="1">
    <source>
        <dbReference type="ARBA" id="ARBA00004651"/>
    </source>
</evidence>
<dbReference type="RefSeq" id="WP_204054313.1">
    <property type="nucleotide sequence ID" value="NZ_BMQD01000004.1"/>
</dbReference>
<evidence type="ECO:0000313" key="10">
    <source>
        <dbReference type="Proteomes" id="UP000627984"/>
    </source>
</evidence>
<feature type="transmembrane region" description="Helical" evidence="8">
    <location>
        <begin position="105"/>
        <end position="124"/>
    </location>
</feature>
<reference evidence="9" key="1">
    <citation type="journal article" date="2014" name="Int. J. Syst. Evol. Microbiol.">
        <title>Complete genome sequence of Corynebacterium casei LMG S-19264T (=DSM 44701T), isolated from a smear-ripened cheese.</title>
        <authorList>
            <consortium name="US DOE Joint Genome Institute (JGI-PGF)"/>
            <person name="Walter F."/>
            <person name="Albersmeier A."/>
            <person name="Kalinowski J."/>
            <person name="Ruckert C."/>
        </authorList>
    </citation>
    <scope>NUCLEOTIDE SEQUENCE</scope>
    <source>
        <strain evidence="9">JCM 3093</strain>
    </source>
</reference>
<dbReference type="PANTHER" id="PTHR47019">
    <property type="entry name" value="LIPID II FLIPPASE MURJ"/>
    <property type="match status" value="1"/>
</dbReference>
<dbReference type="GO" id="GO:0009252">
    <property type="term" value="P:peptidoglycan biosynthetic process"/>
    <property type="evidence" value="ECO:0007669"/>
    <property type="project" value="UniProtKB-KW"/>
</dbReference>
<dbReference type="PANTHER" id="PTHR47019:SF1">
    <property type="entry name" value="LIPID II FLIPPASE MURJ"/>
    <property type="match status" value="1"/>
</dbReference>
<keyword evidence="2" id="KW-1003">Cell membrane</keyword>
<dbReference type="AlphaFoldDB" id="A0AA37BEG5"/>
<feature type="transmembrane region" description="Helical" evidence="8">
    <location>
        <begin position="58"/>
        <end position="84"/>
    </location>
</feature>